<dbReference type="Proteomes" id="UP000032803">
    <property type="component" value="Chromosome I"/>
</dbReference>
<name>A0A0A8UTN6_LEGHA</name>
<evidence type="ECO:0000313" key="2">
    <source>
        <dbReference type="Proteomes" id="UP000032803"/>
    </source>
</evidence>
<reference evidence="2" key="1">
    <citation type="submission" date="2014-09" db="EMBL/GenBank/DDBJ databases">
        <authorList>
            <person name="Gomez-Valero L."/>
        </authorList>
    </citation>
    <scope>NUCLEOTIDE SEQUENCE [LARGE SCALE GENOMIC DNA]</scope>
    <source>
        <strain evidence="2">ATCC35250</strain>
    </source>
</reference>
<dbReference type="EMBL" id="LN681225">
    <property type="protein sequence ID" value="CEK10896.1"/>
    <property type="molecule type" value="Genomic_DNA"/>
</dbReference>
<dbReference type="HOGENOM" id="CLU_229659_0_0_6"/>
<proteinExistence type="predicted"/>
<dbReference type="InterPro" id="IPR002110">
    <property type="entry name" value="Ankyrin_rpt"/>
</dbReference>
<dbReference type="SUPFAM" id="SSF48403">
    <property type="entry name" value="Ankyrin repeat"/>
    <property type="match status" value="1"/>
</dbReference>
<dbReference type="KEGG" id="lha:LHA_1864"/>
<dbReference type="OrthoDB" id="5631291at2"/>
<dbReference type="RefSeq" id="WP_045106189.1">
    <property type="nucleotide sequence ID" value="NZ_LN681225.1"/>
</dbReference>
<organism evidence="1 2">
    <name type="scientific">Legionella hackeliae</name>
    <dbReference type="NCBI Taxonomy" id="449"/>
    <lineage>
        <taxon>Bacteria</taxon>
        <taxon>Pseudomonadati</taxon>
        <taxon>Pseudomonadota</taxon>
        <taxon>Gammaproteobacteria</taxon>
        <taxon>Legionellales</taxon>
        <taxon>Legionellaceae</taxon>
        <taxon>Legionella</taxon>
    </lineage>
</organism>
<gene>
    <name evidence="1" type="ORF">LHA_1864</name>
</gene>
<protein>
    <recommendedName>
        <fullName evidence="3">Dot/Icm T4SS effector</fullName>
    </recommendedName>
</protein>
<dbReference type="SMART" id="SM00248">
    <property type="entry name" value="ANK"/>
    <property type="match status" value="3"/>
</dbReference>
<dbReference type="InterPro" id="IPR036770">
    <property type="entry name" value="Ankyrin_rpt-contain_sf"/>
</dbReference>
<accession>A0A0A8UTN6</accession>
<dbReference type="STRING" id="449.LHA_1864"/>
<keyword evidence="2" id="KW-1185">Reference proteome</keyword>
<evidence type="ECO:0008006" key="3">
    <source>
        <dbReference type="Google" id="ProtNLM"/>
    </source>
</evidence>
<sequence>MSKIVDEIKKGIKQFKNPQLKAILLAHLSEDADDQTQLFTKKHSFDRPTPNFNRATYVLSNGLSYQLILNMVFVFAPTEVCQEITNALLQCHNEEIAELVSGVHHHHSDSKANEWVMETIMNHAPPHCRSLISQKVKSFNEKQITRVLFSELCSHDFATLRRLLNFNDEKSSIDLIDTLNRLDKNTVYEIFKTTPFPPTYEALIEFYSENPPNKLASAVAALLYKYEGSYLSSLVFGGGYFTSSSSNLLHGIFEFQSEGVISECFSFLLKNFPPAEIQKLLTQRRTNGSNHTPLELAFQRKDNKEAALRIAQKLYKEPSLKPLLSQVSVSQFYSLMHLAAKSGNTDVVAFFIQRPDTPIDHCVYSTTKGMLQVAQDANQTEVINLLAGLPIYQFIYKNLSASDTKTDLLWVQNLIKRYPLLVHAHWEEKKTLLSHASSKGMAELVPVLLSAGALPETDEQGHTAIDEAIKNNHIQVLDAFIKGARNNPIILENLIKTFLKLATPSHSYEELQRTLQLTSKMTFVEVIENHSFQKHDCYIYLLLGVAKLLSDTSEEIIWQAIRNFLQKSLNQLQKEEDLYLHRNARQLQVIVLLFALNPTHFFALVYSLELNESAKKVLFLILSRGLVQPAIFTKLTLSEHQLFYRLLADLQGSDLNALEPIATVHFQKSQLTLLPPEILKDLAANLTGSTLLSLCERRLNPSLLILTIEKFLAIEPVNQTQISRLFEQLGKEFQLFNKDNLDDAELQQALNVACHPQVKNYVRTCLPKGDSPLKQRIMRLFTNYKTTSPLIPDSLLYDLYMQFAFDYKITSIPTNQPALSALLAKSNPNDVLRFIINLQKTFQSQLLVAGMLAPISPLSSKDDNAKFSTWIYDLEHKKQRLCLASLISHYDQFHACTKQLFSEVKGEELPSLKNALDQLLTGFDSVASHLFHFHIGESPLLFEEKLKPLLKTLERHFSKVNLTLKQLKENPSLKTKYAAFITEFEQSMGADEVHILCQQTIFNCQKIEEDTNKYAETSLSNDNDITLGQLFDSEMPQEELIATASLQSLQTTQTLEQFNQSILSGVLAHPKREQLLNGLFNWVFSCGSVNEPDLLLKNMPQLLRTISKEDWKPVEHQMNERLILRDSINPIVLDLQVLNLSAFSLPDLLAVFYETDEERLAQLIEFCMHAQLIDLKAIANYVLIAKQQSIPLDILKIQNTLSLPEGLSTWLQQRLAAIEFYSSKVMSFKVLKEGLFINEGSVCTHLENLDQIVDGHYSVPSPKAINIMISSYSSILNQPNSAESQALIISLSNLFKNMSVQLTNETLSQLPLETIEQLITHCLTGINNDNQSYNVACRTLLTNLCQLQSSSNTQILSNIKLYVGQQDLTILGSKQLISIASEVLETKEDDLEALTINGVWIQRLLTSPRFIAASTPATIQALIDRYRFISLTLKQDEFEHLNHWIKTKLAFYEHHKESLSRVEKSLLTDPKRLEHLLKKRERLLSFRADDSIRALLNQLEDNCIELKSTEAELADSALDVLYAHYNNSLTGLRSDFLFKVADFVVSRVSRSKGDIEVAQDTLLKWLTSYLPHKNFEQTELIRKSHVSIYNAEGVQIGFVNEANQAMTFIDDTPSSLLELKGICPGIPLYDDARCLMGTLTYTGEVKRENLFQKNTSALLVAKVPTEQLSKSPAALELLMTDIFTENTLESLYTNTEVEKHPWLEEQIQTHSIDAKKLIHADNLQIIVQKQSAKTLFSMLENMKHKENAEQLFEIMLNDDNKRPELFSTEYRQSIFAFFKHGNLQKIFANYLQNHYNNPWFNQGLQLFSQFAQNENQPELLSSSLQLLNERTFTQKQITESTYDAVLTTLLNSEENTQILWKAFLNGTEGASIKEIDTHLADDLTGFFYKHHCMPLIKAVNEQKSWSQSSQYRLLLLIFAKQRQQIFQQNELRYSEKLAWSSAELKQVSTFVKRHFLQVDTPDKQHAIGKELIGELIFRCANFGQTQLFYDDKGRFDAATAGNVMERSYLHAIAAREYLPPQIRKTISDVISKFKGWFDNEHQKTEELTELLKNNQALIDWKQLSNESWSMSNSMTTLPIISAYLLNYSGETGPMVQLVKDYFSSKIIQKNPGALHAVSQVMAKFPQRNVSSCLFSTLEEIFNEKPLLLDTTILQHMAQFYSYKHLKTTVQSPQQEINLIKHFGLQKKYALVQRCCDLLLVSHQEKSLGELLQKTNLEARVESQLNSYVGSWFFSIIRFVKRIWHYGFGGSNKSSNLVSYCDTPSDYTSPVDAVDKIHTPILPGHTVASQIETTKKLKSIRERHHRFLEKYPLKTTHDNFKLSKTSTAGIFGKKNNIPESMPAIIVNLGQTP</sequence>
<dbReference type="Gene3D" id="1.25.40.20">
    <property type="entry name" value="Ankyrin repeat-containing domain"/>
    <property type="match status" value="2"/>
</dbReference>
<evidence type="ECO:0000313" key="1">
    <source>
        <dbReference type="EMBL" id="CEK10896.1"/>
    </source>
</evidence>